<name>A0A7Y9QZM9_9BURK</name>
<protein>
    <submittedName>
        <fullName evidence="1">Uncharacterized protein</fullName>
    </submittedName>
</protein>
<evidence type="ECO:0000313" key="1">
    <source>
        <dbReference type="EMBL" id="NYG33574.1"/>
    </source>
</evidence>
<comment type="caution">
    <text evidence="1">The sequence shown here is derived from an EMBL/GenBank/DDBJ whole genome shotgun (WGS) entry which is preliminary data.</text>
</comment>
<organism evidence="1 2">
    <name type="scientific">Sphaerotilus montanus</name>
    <dbReference type="NCBI Taxonomy" id="522889"/>
    <lineage>
        <taxon>Bacteria</taxon>
        <taxon>Pseudomonadati</taxon>
        <taxon>Pseudomonadota</taxon>
        <taxon>Betaproteobacteria</taxon>
        <taxon>Burkholderiales</taxon>
        <taxon>Sphaerotilaceae</taxon>
        <taxon>Sphaerotilus</taxon>
    </lineage>
</organism>
<accession>A0A7Y9QZM9</accession>
<reference evidence="1 2" key="1">
    <citation type="submission" date="2020-07" db="EMBL/GenBank/DDBJ databases">
        <title>Genomic Encyclopedia of Archaeal and Bacterial Type Strains, Phase II (KMG-II): from individual species to whole genera.</title>
        <authorList>
            <person name="Goeker M."/>
        </authorList>
    </citation>
    <scope>NUCLEOTIDE SEQUENCE [LARGE SCALE GENOMIC DNA]</scope>
    <source>
        <strain evidence="1 2">DSM 21226</strain>
    </source>
</reference>
<dbReference type="EMBL" id="JACCFH010000001">
    <property type="protein sequence ID" value="NYG33574.1"/>
    <property type="molecule type" value="Genomic_DNA"/>
</dbReference>
<dbReference type="Proteomes" id="UP000518288">
    <property type="component" value="Unassembled WGS sequence"/>
</dbReference>
<proteinExistence type="predicted"/>
<sequence>MNHKPRRSTSANHPPLVATRLLDQLRHPREITIVSIQAWVPAFAGMTK</sequence>
<evidence type="ECO:0000313" key="2">
    <source>
        <dbReference type="Proteomes" id="UP000518288"/>
    </source>
</evidence>
<dbReference type="RefSeq" id="WP_179634325.1">
    <property type="nucleotide sequence ID" value="NZ_JACCFH010000001.1"/>
</dbReference>
<keyword evidence="2" id="KW-1185">Reference proteome</keyword>
<gene>
    <name evidence="1" type="ORF">BDD16_002560</name>
</gene>
<dbReference type="AlphaFoldDB" id="A0A7Y9QZM9"/>